<comment type="pathway">
    <text evidence="2">Phospholipid metabolism; phosphatidylglycerol biosynthesis; phosphatidylglycerol from CDP-diacylglycerol: step 1/2.</text>
</comment>
<comment type="subcellular location">
    <subcellularLocation>
        <location evidence="1">Membrane</location>
        <topology evidence="1">Multi-pass membrane protein</topology>
    </subcellularLocation>
</comment>
<evidence type="ECO:0000256" key="9">
    <source>
        <dbReference type="ARBA" id="ARBA00022989"/>
    </source>
</evidence>
<evidence type="ECO:0000256" key="12">
    <source>
        <dbReference type="ARBA" id="ARBA00023209"/>
    </source>
</evidence>
<evidence type="ECO:0000256" key="5">
    <source>
        <dbReference type="ARBA" id="ARBA00014944"/>
    </source>
</evidence>
<dbReference type="Proteomes" id="UP000231267">
    <property type="component" value="Unassembled WGS sequence"/>
</dbReference>
<evidence type="ECO:0000256" key="14">
    <source>
        <dbReference type="ARBA" id="ARBA00048586"/>
    </source>
</evidence>
<keyword evidence="7 16" id="KW-0808">Transferase</keyword>
<dbReference type="PIRSF" id="PIRSF000847">
    <property type="entry name" value="Phos_ph_gly_syn"/>
    <property type="match status" value="1"/>
</dbReference>
<keyword evidence="10" id="KW-0443">Lipid metabolism</keyword>
<evidence type="ECO:0000256" key="13">
    <source>
        <dbReference type="ARBA" id="ARBA00023264"/>
    </source>
</evidence>
<evidence type="ECO:0000256" key="4">
    <source>
        <dbReference type="ARBA" id="ARBA00013170"/>
    </source>
</evidence>
<feature type="transmembrane region" description="Helical" evidence="17">
    <location>
        <begin position="156"/>
        <end position="180"/>
    </location>
</feature>
<keyword evidence="6" id="KW-0444">Lipid biosynthesis</keyword>
<evidence type="ECO:0000256" key="15">
    <source>
        <dbReference type="NCBIfam" id="TIGR00560"/>
    </source>
</evidence>
<dbReference type="Pfam" id="PF01066">
    <property type="entry name" value="CDP-OH_P_transf"/>
    <property type="match status" value="1"/>
</dbReference>
<dbReference type="InterPro" id="IPR000462">
    <property type="entry name" value="CDP-OH_P_trans"/>
</dbReference>
<keyword evidence="12" id="KW-0594">Phospholipid biosynthesis</keyword>
<dbReference type="PROSITE" id="PS00379">
    <property type="entry name" value="CDP_ALCOHOL_P_TRANSF"/>
    <property type="match status" value="1"/>
</dbReference>
<sequence length="188" mass="20690">MNLPNKLTISRMVLTFIFMFFLFSSGLAAKSVALAVFILASLTDYYDGAIARKTGQITNLGKILDPIADKVLTLAAFLAFVQMGLVEAWMVVVIIMRELFITGVRLVAVGRGIVLSAEKGGKHKTVSQVVAIFIILAFLILRAAAVNIWSPGFELWFERAIFCIMLVVVALTLISGISFLRRNEKLFS</sequence>
<feature type="transmembrane region" description="Helical" evidence="17">
    <location>
        <begin position="74"/>
        <end position="96"/>
    </location>
</feature>
<evidence type="ECO:0000256" key="3">
    <source>
        <dbReference type="ARBA" id="ARBA00010441"/>
    </source>
</evidence>
<evidence type="ECO:0000256" key="10">
    <source>
        <dbReference type="ARBA" id="ARBA00023098"/>
    </source>
</evidence>
<accession>A0A2J0LGJ0</accession>
<keyword evidence="13" id="KW-1208">Phospholipid metabolism</keyword>
<dbReference type="NCBIfam" id="TIGR00560">
    <property type="entry name" value="pgsA"/>
    <property type="match status" value="1"/>
</dbReference>
<evidence type="ECO:0000256" key="6">
    <source>
        <dbReference type="ARBA" id="ARBA00022516"/>
    </source>
</evidence>
<dbReference type="GO" id="GO:0008444">
    <property type="term" value="F:CDP-diacylglycerol-glycerol-3-phosphate 3-phosphatidyltransferase activity"/>
    <property type="evidence" value="ECO:0007669"/>
    <property type="project" value="UniProtKB-UniRule"/>
</dbReference>
<dbReference type="InterPro" id="IPR043130">
    <property type="entry name" value="CDP-OH_PTrfase_TM_dom"/>
</dbReference>
<dbReference type="GO" id="GO:0046474">
    <property type="term" value="P:glycerophospholipid biosynthetic process"/>
    <property type="evidence" value="ECO:0007669"/>
    <property type="project" value="TreeGrafter"/>
</dbReference>
<comment type="catalytic activity">
    <reaction evidence="14">
        <text>a CDP-1,2-diacyl-sn-glycerol + sn-glycerol 3-phosphate = a 1,2-diacyl-sn-glycero-3-phospho-(1'-sn-glycero-3'-phosphate) + CMP + H(+)</text>
        <dbReference type="Rhea" id="RHEA:12593"/>
        <dbReference type="ChEBI" id="CHEBI:15378"/>
        <dbReference type="ChEBI" id="CHEBI:57597"/>
        <dbReference type="ChEBI" id="CHEBI:58332"/>
        <dbReference type="ChEBI" id="CHEBI:60110"/>
        <dbReference type="ChEBI" id="CHEBI:60377"/>
        <dbReference type="EC" id="2.7.8.5"/>
    </reaction>
</comment>
<dbReference type="EMBL" id="PFGP01000015">
    <property type="protein sequence ID" value="PIW66955.1"/>
    <property type="molecule type" value="Genomic_DNA"/>
</dbReference>
<name>A0A2J0LGJ0_9BACT</name>
<comment type="caution">
    <text evidence="18">The sequence shown here is derived from an EMBL/GenBank/DDBJ whole genome shotgun (WGS) entry which is preliminary data.</text>
</comment>
<dbReference type="InterPro" id="IPR004570">
    <property type="entry name" value="Phosphatidylglycerol_P_synth"/>
</dbReference>
<comment type="similarity">
    <text evidence="3 16">Belongs to the CDP-alcohol phosphatidyltransferase class-I family.</text>
</comment>
<dbReference type="Gene3D" id="1.20.120.1760">
    <property type="match status" value="1"/>
</dbReference>
<feature type="transmembrane region" description="Helical" evidence="17">
    <location>
        <begin position="129"/>
        <end position="150"/>
    </location>
</feature>
<dbReference type="InterPro" id="IPR050324">
    <property type="entry name" value="CDP-alcohol_PTase-I"/>
</dbReference>
<dbReference type="PANTHER" id="PTHR14269:SF62">
    <property type="entry name" value="CDP-DIACYLGLYCEROL--GLYCEROL-3-PHOSPHATE 3-PHOSPHATIDYLTRANSFERASE 1, CHLOROPLASTIC"/>
    <property type="match status" value="1"/>
</dbReference>
<evidence type="ECO:0000256" key="1">
    <source>
        <dbReference type="ARBA" id="ARBA00004141"/>
    </source>
</evidence>
<organism evidence="18 19">
    <name type="scientific">Candidatus Taenaricola geysiri</name>
    <dbReference type="NCBI Taxonomy" id="1974752"/>
    <lineage>
        <taxon>Bacteria</taxon>
        <taxon>Pseudomonadati</taxon>
        <taxon>Candidatus Omnitrophota</taxon>
        <taxon>Candidatus Taenaricola</taxon>
    </lineage>
</organism>
<gene>
    <name evidence="18" type="primary">pgsA</name>
    <name evidence="18" type="ORF">COW11_00625</name>
</gene>
<reference evidence="18 19" key="1">
    <citation type="submission" date="2017-09" db="EMBL/GenBank/DDBJ databases">
        <title>Depth-based differentiation of microbial function through sediment-hosted aquifers and enrichment of novel symbionts in the deep terrestrial subsurface.</title>
        <authorList>
            <person name="Probst A.J."/>
            <person name="Ladd B."/>
            <person name="Jarett J.K."/>
            <person name="Geller-Mcgrath D.E."/>
            <person name="Sieber C.M."/>
            <person name="Emerson J.B."/>
            <person name="Anantharaman K."/>
            <person name="Thomas B.C."/>
            <person name="Malmstrom R."/>
            <person name="Stieglmeier M."/>
            <person name="Klingl A."/>
            <person name="Woyke T."/>
            <person name="Ryan C.M."/>
            <person name="Banfield J.F."/>
        </authorList>
    </citation>
    <scope>NUCLEOTIDE SEQUENCE [LARGE SCALE GENOMIC DNA]</scope>
    <source>
        <strain evidence="18">CG12_big_fil_rev_8_21_14_0_65_43_15</strain>
    </source>
</reference>
<evidence type="ECO:0000256" key="16">
    <source>
        <dbReference type="RuleBase" id="RU003750"/>
    </source>
</evidence>
<evidence type="ECO:0000256" key="2">
    <source>
        <dbReference type="ARBA" id="ARBA00005042"/>
    </source>
</evidence>
<evidence type="ECO:0000256" key="17">
    <source>
        <dbReference type="SAM" id="Phobius"/>
    </source>
</evidence>
<keyword evidence="9 17" id="KW-1133">Transmembrane helix</keyword>
<dbReference type="PANTHER" id="PTHR14269">
    <property type="entry name" value="CDP-DIACYLGLYCEROL--GLYCEROL-3-PHOSPHATE 3-PHOSPHATIDYLTRANSFERASE-RELATED"/>
    <property type="match status" value="1"/>
</dbReference>
<dbReference type="GO" id="GO:0016020">
    <property type="term" value="C:membrane"/>
    <property type="evidence" value="ECO:0007669"/>
    <property type="project" value="UniProtKB-SubCell"/>
</dbReference>
<evidence type="ECO:0000256" key="7">
    <source>
        <dbReference type="ARBA" id="ARBA00022679"/>
    </source>
</evidence>
<keyword evidence="8 17" id="KW-0812">Transmembrane</keyword>
<dbReference type="AlphaFoldDB" id="A0A2J0LGJ0"/>
<keyword evidence="11 17" id="KW-0472">Membrane</keyword>
<evidence type="ECO:0000313" key="19">
    <source>
        <dbReference type="Proteomes" id="UP000231267"/>
    </source>
</evidence>
<protein>
    <recommendedName>
        <fullName evidence="5 15">CDP-diacylglycerol--glycerol-3-phosphate 3-phosphatidyltransferase</fullName>
        <ecNumber evidence="4 15">2.7.8.5</ecNumber>
    </recommendedName>
</protein>
<dbReference type="EC" id="2.7.8.5" evidence="4 15"/>
<dbReference type="InterPro" id="IPR048254">
    <property type="entry name" value="CDP_ALCOHOL_P_TRANSF_CS"/>
</dbReference>
<proteinExistence type="inferred from homology"/>
<evidence type="ECO:0000256" key="11">
    <source>
        <dbReference type="ARBA" id="ARBA00023136"/>
    </source>
</evidence>
<evidence type="ECO:0000256" key="8">
    <source>
        <dbReference type="ARBA" id="ARBA00022692"/>
    </source>
</evidence>
<evidence type="ECO:0000313" key="18">
    <source>
        <dbReference type="EMBL" id="PIW66955.1"/>
    </source>
</evidence>